<evidence type="ECO:0000313" key="1">
    <source>
        <dbReference type="EMBL" id="KAH6921798.1"/>
    </source>
</evidence>
<sequence>MLRCSVLASALGNLSPGLDCLDVTPVVLDSVGAERIADGIRKSKLQRLHLCNNMSTRVARKLFAAVNSCQSLTSLHFAGYTLFSRSSATALASALKSNRTLQKLLVSFLDDDVLGIILASLNHNNTLREMSLDYSVDVPRTTLLDGLQALGANTGLKCLELRNVSFVNSCAIAIADVLRGNSTLEDLSLSVNWIGDLGASAMAKTLERSSCLRRLNMSSCRLTGDVVSKFVEAVSRNSAVECVRLGHVEIPADWTPTVPLTEDVFCRLHVTWNARALEQWAACLLQEGHHNQRPCLGWTKAADSASIVQWFSAASASSTWLVELVIECPNVVDADCNRAVVSFLETTRSLKKLIVRPPEHNYFFSTAVMNGLARNKSVCEAEFNQALRAHSDLQALAALLLVNRTLHRLKFNGYTFLSKTPAFLARALDDNFVFLTLEFEHYNAESDLYPVMCALNRNRSFLNKAVERVLNGTGDEESVRALRLLSATESLLDAVSNVSGNTRDESQRLVLEAVSLLEPPLTDDSVTAAQIEA</sequence>
<proteinExistence type="predicted"/>
<dbReference type="EMBL" id="CM023489">
    <property type="protein sequence ID" value="KAH6921798.1"/>
    <property type="molecule type" value="Genomic_DNA"/>
</dbReference>
<organism evidence="1 2">
    <name type="scientific">Hyalomma asiaticum</name>
    <name type="common">Tick</name>
    <dbReference type="NCBI Taxonomy" id="266040"/>
    <lineage>
        <taxon>Eukaryota</taxon>
        <taxon>Metazoa</taxon>
        <taxon>Ecdysozoa</taxon>
        <taxon>Arthropoda</taxon>
        <taxon>Chelicerata</taxon>
        <taxon>Arachnida</taxon>
        <taxon>Acari</taxon>
        <taxon>Parasitiformes</taxon>
        <taxon>Ixodida</taxon>
        <taxon>Ixodoidea</taxon>
        <taxon>Ixodidae</taxon>
        <taxon>Hyalomminae</taxon>
        <taxon>Hyalomma</taxon>
    </lineage>
</organism>
<reference evidence="1" key="1">
    <citation type="submission" date="2020-05" db="EMBL/GenBank/DDBJ databases">
        <title>Large-scale comparative analyses of tick genomes elucidate their genetic diversity and vector capacities.</title>
        <authorList>
            <person name="Jia N."/>
            <person name="Wang J."/>
            <person name="Shi W."/>
            <person name="Du L."/>
            <person name="Sun Y."/>
            <person name="Zhan W."/>
            <person name="Jiang J."/>
            <person name="Wang Q."/>
            <person name="Zhang B."/>
            <person name="Ji P."/>
            <person name="Sakyi L.B."/>
            <person name="Cui X."/>
            <person name="Yuan T."/>
            <person name="Jiang B."/>
            <person name="Yang W."/>
            <person name="Lam T.T.-Y."/>
            <person name="Chang Q."/>
            <person name="Ding S."/>
            <person name="Wang X."/>
            <person name="Zhu J."/>
            <person name="Ruan X."/>
            <person name="Zhao L."/>
            <person name="Wei J."/>
            <person name="Que T."/>
            <person name="Du C."/>
            <person name="Cheng J."/>
            <person name="Dai P."/>
            <person name="Han X."/>
            <person name="Huang E."/>
            <person name="Gao Y."/>
            <person name="Liu J."/>
            <person name="Shao H."/>
            <person name="Ye R."/>
            <person name="Li L."/>
            <person name="Wei W."/>
            <person name="Wang X."/>
            <person name="Wang C."/>
            <person name="Yang T."/>
            <person name="Huo Q."/>
            <person name="Li W."/>
            <person name="Guo W."/>
            <person name="Chen H."/>
            <person name="Zhou L."/>
            <person name="Ni X."/>
            <person name="Tian J."/>
            <person name="Zhou Y."/>
            <person name="Sheng Y."/>
            <person name="Liu T."/>
            <person name="Pan Y."/>
            <person name="Xia L."/>
            <person name="Li J."/>
            <person name="Zhao F."/>
            <person name="Cao W."/>
        </authorList>
    </citation>
    <scope>NUCLEOTIDE SEQUENCE</scope>
    <source>
        <strain evidence="1">Hyas-2018</strain>
    </source>
</reference>
<comment type="caution">
    <text evidence="1">The sequence shown here is derived from an EMBL/GenBank/DDBJ whole genome shotgun (WGS) entry which is preliminary data.</text>
</comment>
<dbReference type="Proteomes" id="UP000821845">
    <property type="component" value="Chromosome 9"/>
</dbReference>
<protein>
    <submittedName>
        <fullName evidence="1">Uncharacterized protein</fullName>
    </submittedName>
</protein>
<gene>
    <name evidence="1" type="ORF">HPB50_004997</name>
</gene>
<accession>A0ACB7RKF5</accession>
<keyword evidence="2" id="KW-1185">Reference proteome</keyword>
<evidence type="ECO:0000313" key="2">
    <source>
        <dbReference type="Proteomes" id="UP000821845"/>
    </source>
</evidence>
<name>A0ACB7RKF5_HYAAI</name>